<sequence>MSSFSAAFAPRRAGAVVSEYVRTLVGSAPISESPPIEVSEEASDTAAAASRATHRGNWNARLAQLLHSMYLVSLIEKAQLGAIHYGGVGVSSADANRLSGKAVSPTPEHEGLSAGHAPPIHSVAIDDRWLDAVTRYGHFTCTVDDVARVAMAFSELVHVRWTLPAWHGSAPPLAHGNDAAHSGATGPRSLSILHQTVSPVRGKATPCGGRLRGRLYLTASHVISVEEAAVHLQQALQRKGTAAAQRAWLELVNRHTAYAAYVDLIEGVSTSSPGGNGAGDVVPGSKSSDGATGKLGPPFDNGTGEKSTACEVSDDQLLQQLSAELRASLSAPMLRALLSQMRRDAAHTEKRDQQRTVERQLNERIMSAYEQVRALLGGKQAKSRNAWSLLVAMREESRFDDALDAAALLSRLLRIPASGLTATMLCEAEVRAEPPSATWEGKATKAKGKAVRGKRKREADEVDAALLVHVTETTIESVTDLQGLSEEQLRLVRVQLDRANGSVKGVMEAIAQL</sequence>
<name>A0A504XMI2_LEIDO</name>
<dbReference type="EMBL" id="RHLC01000054">
    <property type="protein sequence ID" value="TPP48708.1"/>
    <property type="molecule type" value="Genomic_DNA"/>
</dbReference>
<dbReference type="AlphaFoldDB" id="A0A504XMI2"/>
<proteinExistence type="predicted"/>
<protein>
    <submittedName>
        <fullName evidence="2">Uncharacterized protein</fullName>
    </submittedName>
</protein>
<feature type="region of interest" description="Disordered" evidence="1">
    <location>
        <begin position="272"/>
        <end position="307"/>
    </location>
</feature>
<dbReference type="VEuPathDB" id="TriTrypDB:LdCL_360068000"/>
<evidence type="ECO:0000256" key="1">
    <source>
        <dbReference type="SAM" id="MobiDB-lite"/>
    </source>
</evidence>
<reference evidence="3" key="1">
    <citation type="submission" date="2019-02" db="EMBL/GenBank/DDBJ databases">
        <title>FDA dAtabase for Regulatory Grade micrObial Sequences (FDA-ARGOS): Supporting development and validation of Infectious Disease Dx tests.</title>
        <authorList>
            <person name="Duncan R."/>
            <person name="Fisher C."/>
            <person name="Tallon L."/>
            <person name="Sadzewicz L."/>
            <person name="Sengamalay N."/>
            <person name="Ott S."/>
            <person name="Godinez A."/>
            <person name="Nagaraj S."/>
            <person name="Vavikolanu K."/>
            <person name="Nadendla S."/>
            <person name="Aluvathingal J."/>
            <person name="Sichtig H."/>
        </authorList>
    </citation>
    <scope>NUCLEOTIDE SEQUENCE [LARGE SCALE GENOMIC DNA]</scope>
    <source>
        <strain evidence="3">FDAARGOS_361</strain>
    </source>
</reference>
<comment type="caution">
    <text evidence="2">The sequence shown here is derived from an EMBL/GenBank/DDBJ whole genome shotgun (WGS) entry which is preliminary data.</text>
</comment>
<dbReference type="Proteomes" id="UP000318447">
    <property type="component" value="Unassembled WGS sequence"/>
</dbReference>
<evidence type="ECO:0000313" key="3">
    <source>
        <dbReference type="Proteomes" id="UP000318447"/>
    </source>
</evidence>
<dbReference type="VEuPathDB" id="TriTrypDB:LDHU3_36.7990"/>
<evidence type="ECO:0000313" key="2">
    <source>
        <dbReference type="EMBL" id="TPP48708.1"/>
    </source>
</evidence>
<organism evidence="2 3">
    <name type="scientific">Leishmania donovani</name>
    <dbReference type="NCBI Taxonomy" id="5661"/>
    <lineage>
        <taxon>Eukaryota</taxon>
        <taxon>Discoba</taxon>
        <taxon>Euglenozoa</taxon>
        <taxon>Kinetoplastea</taxon>
        <taxon>Metakinetoplastina</taxon>
        <taxon>Trypanosomatida</taxon>
        <taxon>Trypanosomatidae</taxon>
        <taxon>Leishmaniinae</taxon>
        <taxon>Leishmania</taxon>
    </lineage>
</organism>
<dbReference type="VEuPathDB" id="TriTrypDB:LdBPK_366060.1"/>
<accession>A0A504XMI2</accession>
<gene>
    <name evidence="2" type="ORF">CGC21_15290</name>
</gene>